<dbReference type="Proteomes" id="UP000235672">
    <property type="component" value="Unassembled WGS sequence"/>
</dbReference>
<feature type="compositionally biased region" description="Basic and acidic residues" evidence="1">
    <location>
        <begin position="630"/>
        <end position="644"/>
    </location>
</feature>
<evidence type="ECO:0000256" key="1">
    <source>
        <dbReference type="SAM" id="MobiDB-lite"/>
    </source>
</evidence>
<sequence length="674" mass="75325">MPPKSAKKRETTEDGGFQLFIPPAVRAVMNQPPPTQTNSTHRHLLLPYLALGFAPTPTSGASHECGLRALCRAYRDARDALRAPGTPKIKHATLVDFRNLLDSEVYRDIVTEQLINYGIFSLDEDDPVRRENMANAWRKTDLDITNLVQLLEAANKTYGTNFELGVITQGYRCKHNAETNSWNSDFVYQTQISMISAEGGGRPIIWLLNTNDATRDSDWGIVVPGAAERLNHWEGFGAITDDEHRVVVRDWNLARLMREYITRGAWRVIVAQAAENGQIGVEVGAFVHAATPPADLQVPVGSIYVATANNERLGFISNERLVRIGLHLNAPKPAERGAEHIDLDDNLKVEGSKKGKKNEHDEQKKALAAAFQASMNSWLGSQNTLRIFRTIIPLNRIGGPLTTDELPLFVKDGFELGFGRFVLDLGERDGHWFLVRTIDSKEGWAHERCLQTLEHPWNLPSLVSFKITCNPVNYNWKGDEVEDQLRKRGLTSKGDRKSDFDQLRGWDMQRTASLPMRTIDLGTEEQERGIWSDASEILDKELVLETSVIDSLGSEIISFDRETSFIGFHRHIATTGAAWGIKMTADELATLMNTVRAAVTANEQALGRAGKGKADETTESRGTSQIEQEPDTREGSVSPKEKFKNSNGKRLIQDDDEDELAQEPKSPPQKKSRK</sequence>
<dbReference type="EMBL" id="KZ613502">
    <property type="protein sequence ID" value="PMD17004.1"/>
    <property type="molecule type" value="Genomic_DNA"/>
</dbReference>
<organism evidence="2 3">
    <name type="scientific">Hyaloscypha hepaticicola</name>
    <dbReference type="NCBI Taxonomy" id="2082293"/>
    <lineage>
        <taxon>Eukaryota</taxon>
        <taxon>Fungi</taxon>
        <taxon>Dikarya</taxon>
        <taxon>Ascomycota</taxon>
        <taxon>Pezizomycotina</taxon>
        <taxon>Leotiomycetes</taxon>
        <taxon>Helotiales</taxon>
        <taxon>Hyaloscyphaceae</taxon>
        <taxon>Hyaloscypha</taxon>
    </lineage>
</organism>
<gene>
    <name evidence="2" type="ORF">NA56DRAFT_692221</name>
</gene>
<protein>
    <submittedName>
        <fullName evidence="2">Uncharacterized protein</fullName>
    </submittedName>
</protein>
<evidence type="ECO:0000313" key="2">
    <source>
        <dbReference type="EMBL" id="PMD17004.1"/>
    </source>
</evidence>
<proteinExistence type="predicted"/>
<feature type="region of interest" description="Disordered" evidence="1">
    <location>
        <begin position="605"/>
        <end position="674"/>
    </location>
</feature>
<reference evidence="2 3" key="1">
    <citation type="submission" date="2016-05" db="EMBL/GenBank/DDBJ databases">
        <title>A degradative enzymes factory behind the ericoid mycorrhizal symbiosis.</title>
        <authorList>
            <consortium name="DOE Joint Genome Institute"/>
            <person name="Martino E."/>
            <person name="Morin E."/>
            <person name="Grelet G."/>
            <person name="Kuo A."/>
            <person name="Kohler A."/>
            <person name="Daghino S."/>
            <person name="Barry K."/>
            <person name="Choi C."/>
            <person name="Cichocki N."/>
            <person name="Clum A."/>
            <person name="Copeland A."/>
            <person name="Hainaut M."/>
            <person name="Haridas S."/>
            <person name="Labutti K."/>
            <person name="Lindquist E."/>
            <person name="Lipzen A."/>
            <person name="Khouja H.-R."/>
            <person name="Murat C."/>
            <person name="Ohm R."/>
            <person name="Olson A."/>
            <person name="Spatafora J."/>
            <person name="Veneault-Fourrey C."/>
            <person name="Henrissat B."/>
            <person name="Grigoriev I."/>
            <person name="Martin F."/>
            <person name="Perotto S."/>
        </authorList>
    </citation>
    <scope>NUCLEOTIDE SEQUENCE [LARGE SCALE GENOMIC DNA]</scope>
    <source>
        <strain evidence="2 3">UAMH 7357</strain>
    </source>
</reference>
<dbReference type="AlphaFoldDB" id="A0A2J6PSN4"/>
<name>A0A2J6PSN4_9HELO</name>
<evidence type="ECO:0000313" key="3">
    <source>
        <dbReference type="Proteomes" id="UP000235672"/>
    </source>
</evidence>
<accession>A0A2J6PSN4</accession>
<keyword evidence="3" id="KW-1185">Reference proteome</keyword>
<dbReference type="OrthoDB" id="3562113at2759"/>